<dbReference type="GO" id="GO:0042597">
    <property type="term" value="C:periplasmic space"/>
    <property type="evidence" value="ECO:0007669"/>
    <property type="project" value="UniProtKB-SubCell"/>
</dbReference>
<dbReference type="Gene3D" id="3.40.50.10070">
    <property type="entry name" value="TolB, N-terminal domain"/>
    <property type="match status" value="1"/>
</dbReference>
<dbReference type="NCBIfam" id="TIGR02800">
    <property type="entry name" value="propeller_TolB"/>
    <property type="match status" value="1"/>
</dbReference>
<evidence type="ECO:0000313" key="9">
    <source>
        <dbReference type="EMBL" id="OON38910.1"/>
    </source>
</evidence>
<evidence type="ECO:0000256" key="2">
    <source>
        <dbReference type="ARBA" id="ARBA00009820"/>
    </source>
</evidence>
<dbReference type="PANTHER" id="PTHR36842:SF1">
    <property type="entry name" value="PROTEIN TOLB"/>
    <property type="match status" value="1"/>
</dbReference>
<organism evidence="9 10">
    <name type="scientific">Izhakiella australiensis</name>
    <dbReference type="NCBI Taxonomy" id="1926881"/>
    <lineage>
        <taxon>Bacteria</taxon>
        <taxon>Pseudomonadati</taxon>
        <taxon>Pseudomonadota</taxon>
        <taxon>Gammaproteobacteria</taxon>
        <taxon>Enterobacterales</taxon>
        <taxon>Erwiniaceae</taxon>
        <taxon>Izhakiella</taxon>
    </lineage>
</organism>
<dbReference type="InterPro" id="IPR011659">
    <property type="entry name" value="WD40"/>
</dbReference>
<gene>
    <name evidence="7" type="primary">tolB</name>
    <name evidence="9" type="ORF">BTJ39_16245</name>
</gene>
<evidence type="ECO:0000256" key="6">
    <source>
        <dbReference type="ARBA" id="ARBA00023306"/>
    </source>
</evidence>
<keyword evidence="10" id="KW-1185">Reference proteome</keyword>
<proteinExistence type="inferred from homology"/>
<dbReference type="Proteomes" id="UP000190667">
    <property type="component" value="Unassembled WGS sequence"/>
</dbReference>
<comment type="function">
    <text evidence="7">Part of the Tol-Pal system, which plays a role in outer membrane invagination during cell division and is important for maintaining outer membrane integrity. TolB occupies a key intermediary position in the Tol-Pal system because it communicates directly with both membrane-embedded components, Pal in the outer membrane and TolA in the inner membrane.</text>
</comment>
<keyword evidence="4 7" id="KW-0732">Signal</keyword>
<keyword evidence="6 7" id="KW-0131">Cell cycle</keyword>
<accession>A0A1S8YIM7</accession>
<keyword evidence="3 7" id="KW-0132">Cell division</keyword>
<comment type="subunit">
    <text evidence="7">The Tol-Pal system is composed of five core proteins: the inner membrane proteins TolA, TolQ and TolR, the periplasmic protein TolB and the outer membrane protein Pal. They form a network linking the inner and outer membranes and the peptidoglycan layer.</text>
</comment>
<evidence type="ECO:0000313" key="10">
    <source>
        <dbReference type="Proteomes" id="UP000190667"/>
    </source>
</evidence>
<dbReference type="RefSeq" id="WP_078003741.1">
    <property type="nucleotide sequence ID" value="NZ_MRUL01000012.1"/>
</dbReference>
<dbReference type="GO" id="GO:0017038">
    <property type="term" value="P:protein import"/>
    <property type="evidence" value="ECO:0007669"/>
    <property type="project" value="InterPro"/>
</dbReference>
<evidence type="ECO:0000256" key="7">
    <source>
        <dbReference type="HAMAP-Rule" id="MF_00671"/>
    </source>
</evidence>
<sequence length="430" mass="46227" precursor="true">MKQVFRIALSFLLLFAAALHAEVRIEITQGVNTARPIGVVPFKWQGAGAPPQDIAGIIAADLRNSGKFNPLDQSRLPQQPTSAAEVQPAAWTALGIDAVVVGQIQPGADGSYTVSWQLVDTSGSPGTVLAQNQYKVTSQWLRYAAHTASDEVFQKLTGIKGAFRTRIAYVVQTNGGKYPYELRVSDYDGYNQFVVHKASEPLMSPAWSPDGKRLAYVTFESGRSALVIQTLATGAIQKVASFPGHNGAPAFSPDGTKLAFALSKTGSLNLYVMDLASGQIRQITDASYNSTEPSWFPDNQTLVYTSDQAGRPQIYKININGGAPQRLTWNGPQNQDADVSFDGKSMVMISTVSGSQHVTRQDLETGAVQTLTDTFLDETPSLAPNGTMVIYSSTQGMGSVLNLVSTDGRFKARLPATDGQVKAPAWSPYL</sequence>
<dbReference type="InterPro" id="IPR014167">
    <property type="entry name" value="Tol-Pal_TolB"/>
</dbReference>
<dbReference type="EMBL" id="MRUL01000012">
    <property type="protein sequence ID" value="OON38910.1"/>
    <property type="molecule type" value="Genomic_DNA"/>
</dbReference>
<keyword evidence="5 7" id="KW-0574">Periplasm</keyword>
<evidence type="ECO:0000256" key="3">
    <source>
        <dbReference type="ARBA" id="ARBA00022618"/>
    </source>
</evidence>
<feature type="domain" description="TolB N-terminal" evidence="8">
    <location>
        <begin position="23"/>
        <end position="122"/>
    </location>
</feature>
<dbReference type="GO" id="GO:0051301">
    <property type="term" value="P:cell division"/>
    <property type="evidence" value="ECO:0007669"/>
    <property type="project" value="UniProtKB-UniRule"/>
</dbReference>
<dbReference type="InterPro" id="IPR011042">
    <property type="entry name" value="6-blade_b-propeller_TolB-like"/>
</dbReference>
<dbReference type="Pfam" id="PF04052">
    <property type="entry name" value="TolB_N"/>
    <property type="match status" value="1"/>
</dbReference>
<dbReference type="SUPFAM" id="SSF69304">
    <property type="entry name" value="Tricorn protease N-terminal domain"/>
    <property type="match status" value="1"/>
</dbReference>
<name>A0A1S8YIM7_9GAMM</name>
<comment type="caution">
    <text evidence="9">The sequence shown here is derived from an EMBL/GenBank/DDBJ whole genome shotgun (WGS) entry which is preliminary data.</text>
</comment>
<feature type="signal peptide" evidence="7">
    <location>
        <begin position="1"/>
        <end position="21"/>
    </location>
</feature>
<comment type="subcellular location">
    <subcellularLocation>
        <location evidence="1 7">Periplasm</location>
    </subcellularLocation>
</comment>
<protein>
    <recommendedName>
        <fullName evidence="7">Tol-Pal system protein TolB</fullName>
    </recommendedName>
</protein>
<dbReference type="Pfam" id="PF07676">
    <property type="entry name" value="PD40"/>
    <property type="match status" value="4"/>
</dbReference>
<dbReference type="OrthoDB" id="9802240at2"/>
<dbReference type="SUPFAM" id="SSF52964">
    <property type="entry name" value="TolB, N-terminal domain"/>
    <property type="match status" value="1"/>
</dbReference>
<dbReference type="AlphaFoldDB" id="A0A1S8YIM7"/>
<dbReference type="InterPro" id="IPR007195">
    <property type="entry name" value="TolB_N"/>
</dbReference>
<evidence type="ECO:0000256" key="1">
    <source>
        <dbReference type="ARBA" id="ARBA00004418"/>
    </source>
</evidence>
<dbReference type="STRING" id="1926881.BTJ39_16245"/>
<dbReference type="HAMAP" id="MF_00671">
    <property type="entry name" value="TolB"/>
    <property type="match status" value="1"/>
</dbReference>
<evidence type="ECO:0000256" key="5">
    <source>
        <dbReference type="ARBA" id="ARBA00022764"/>
    </source>
</evidence>
<evidence type="ECO:0000259" key="8">
    <source>
        <dbReference type="Pfam" id="PF04052"/>
    </source>
</evidence>
<feature type="chain" id="PRO_5013412858" description="Tol-Pal system protein TolB" evidence="7">
    <location>
        <begin position="22"/>
        <end position="430"/>
    </location>
</feature>
<comment type="similarity">
    <text evidence="2 7">Belongs to the TolB family.</text>
</comment>
<dbReference type="Gene3D" id="2.120.10.30">
    <property type="entry name" value="TolB, C-terminal domain"/>
    <property type="match status" value="1"/>
</dbReference>
<reference evidence="9 10" key="1">
    <citation type="submission" date="2016-12" db="EMBL/GenBank/DDBJ databases">
        <title>Izhakiella australiana sp. nov. of genus Izhakiella isolated from Australian desert.</title>
        <authorList>
            <person name="Ji M."/>
        </authorList>
    </citation>
    <scope>NUCLEOTIDE SEQUENCE [LARGE SCALE GENOMIC DNA]</scope>
    <source>
        <strain evidence="9 10">D4N98</strain>
    </source>
</reference>
<evidence type="ECO:0000256" key="4">
    <source>
        <dbReference type="ARBA" id="ARBA00022729"/>
    </source>
</evidence>
<dbReference type="PANTHER" id="PTHR36842">
    <property type="entry name" value="PROTEIN TOLB HOMOLOG"/>
    <property type="match status" value="1"/>
</dbReference>
<dbReference type="FunFam" id="2.120.10.30:FF:000022">
    <property type="entry name" value="Tol-Pal system protein TolB"/>
    <property type="match status" value="1"/>
</dbReference>